<dbReference type="RefSeq" id="WP_097016917.1">
    <property type="nucleotide sequence ID" value="NZ_OBDZ01000005.1"/>
</dbReference>
<dbReference type="AlphaFoldDB" id="A0A285G9X8"/>
<dbReference type="Proteomes" id="UP000219573">
    <property type="component" value="Unassembled WGS sequence"/>
</dbReference>
<sequence length="62" mass="7141">MNNSNEIQAKRILKWNMKKKTLLERLEEARSVGNQERIKLLSNLIKTTENKISEIKGSDVSA</sequence>
<reference evidence="2" key="1">
    <citation type="submission" date="2017-09" db="EMBL/GenBank/DDBJ databases">
        <authorList>
            <person name="Varghese N."/>
            <person name="Submissions S."/>
        </authorList>
    </citation>
    <scope>NUCLEOTIDE SEQUENCE [LARGE SCALE GENOMIC DNA]</scope>
    <source>
        <strain evidence="2">MSL47</strain>
    </source>
</reference>
<gene>
    <name evidence="1" type="ORF">SAMN06265827_10583</name>
</gene>
<evidence type="ECO:0000313" key="1">
    <source>
        <dbReference type="EMBL" id="SNY19221.1"/>
    </source>
</evidence>
<dbReference type="EMBL" id="OBDZ01000005">
    <property type="protein sequence ID" value="SNY19221.1"/>
    <property type="molecule type" value="Genomic_DNA"/>
</dbReference>
<protein>
    <submittedName>
        <fullName evidence="1">Uncharacterized protein</fullName>
    </submittedName>
</protein>
<keyword evidence="2" id="KW-1185">Reference proteome</keyword>
<organism evidence="1 2">
    <name type="scientific">Orenia metallireducens</name>
    <dbReference type="NCBI Taxonomy" id="1413210"/>
    <lineage>
        <taxon>Bacteria</taxon>
        <taxon>Bacillati</taxon>
        <taxon>Bacillota</taxon>
        <taxon>Clostridia</taxon>
        <taxon>Halanaerobiales</taxon>
        <taxon>Halobacteroidaceae</taxon>
        <taxon>Orenia</taxon>
    </lineage>
</organism>
<name>A0A285G9X8_9FIRM</name>
<accession>A0A285G9X8</accession>
<proteinExistence type="predicted"/>
<evidence type="ECO:0000313" key="2">
    <source>
        <dbReference type="Proteomes" id="UP000219573"/>
    </source>
</evidence>